<dbReference type="PANTHER" id="PTHR31438:SF1">
    <property type="entry name" value="LYSINE N-ACYLTRANSFERASE C17G9.06C-RELATED"/>
    <property type="match status" value="1"/>
</dbReference>
<protein>
    <recommendedName>
        <fullName evidence="2">Acyltransferase MbtK/IucB-like conserved domain-containing protein</fullName>
    </recommendedName>
</protein>
<evidence type="ECO:0000313" key="4">
    <source>
        <dbReference type="Proteomes" id="UP000054845"/>
    </source>
</evidence>
<feature type="domain" description="Acyltransferase MbtK/IucB-like conserved" evidence="2">
    <location>
        <begin position="251"/>
        <end position="300"/>
    </location>
</feature>
<evidence type="ECO:0000259" key="2">
    <source>
        <dbReference type="SMART" id="SM01006"/>
    </source>
</evidence>
<keyword evidence="4" id="KW-1185">Reference proteome</keyword>
<evidence type="ECO:0000313" key="3">
    <source>
        <dbReference type="EMBL" id="CEH13991.1"/>
    </source>
</evidence>
<comment type="similarity">
    <text evidence="1">Belongs to the lysine N-acyltransferase MbtK family.</text>
</comment>
<dbReference type="InterPro" id="IPR019432">
    <property type="entry name" value="Acyltransferase_MbtK/IucB-like"/>
</dbReference>
<dbReference type="GO" id="GO:0016410">
    <property type="term" value="F:N-acyltransferase activity"/>
    <property type="evidence" value="ECO:0007669"/>
    <property type="project" value="TreeGrafter"/>
</dbReference>
<dbReference type="OrthoDB" id="4250781at2759"/>
<dbReference type="STRING" id="401625.A0A0P1BD54"/>
<evidence type="ECO:0000256" key="1">
    <source>
        <dbReference type="ARBA" id="ARBA00009893"/>
    </source>
</evidence>
<name>A0A0P1BD54_9BASI</name>
<dbReference type="Gene3D" id="3.40.630.30">
    <property type="match status" value="1"/>
</dbReference>
<accession>A0A0P1BD54</accession>
<dbReference type="Pfam" id="PF13523">
    <property type="entry name" value="Acetyltransf_8"/>
    <property type="match status" value="1"/>
</dbReference>
<sequence>MATALPGQTQPPSAVIIPSERPLSERFTLPDLTAISFDASNADEIQVSIGVMPKQKDAELKPLALFRRAGGEDARKARVSLHGAVNDDRAKHEQVWQLDAPQDQNPFELSPADTWAALYAFWIRNDFNERLPVELGSNLSNRDHILAYLTHTGLGFRAPDAVGQYELLWDRSAFWQGAGAPLGRSWLQAPLPAADAFGPLTSTSFPHTLSFTKSDNPPVLTAHPLRPPKPAPGSIVYSRYIHSVKQHLTLTHINPDDPKHFEAYCRWQNSDHVNKGWRERGSEDYHRQYHKGRLADPHIMGYILSWDGEPAGYGEASFNKEDGMAAFVGGMGDYDQGTHLLIGEPKFRGRHRFASSMVSMKHFCFLRESRTHIVIGEPRFDLPIIPLLAQHLPQSWRREVELPHKRAVLFLLHRDRFFDAGPSGGIFY</sequence>
<dbReference type="AlphaFoldDB" id="A0A0P1BD54"/>
<organism evidence="3 4">
    <name type="scientific">Ceraceosorus bombacis</name>
    <dbReference type="NCBI Taxonomy" id="401625"/>
    <lineage>
        <taxon>Eukaryota</taxon>
        <taxon>Fungi</taxon>
        <taxon>Dikarya</taxon>
        <taxon>Basidiomycota</taxon>
        <taxon>Ustilaginomycotina</taxon>
        <taxon>Exobasidiomycetes</taxon>
        <taxon>Ceraceosorales</taxon>
        <taxon>Ceraceosoraceae</taxon>
        <taxon>Ceraceosorus</taxon>
    </lineage>
</organism>
<dbReference type="PANTHER" id="PTHR31438">
    <property type="entry name" value="LYSINE N-ACYLTRANSFERASE C17G9.06C-RELATED"/>
    <property type="match status" value="1"/>
</dbReference>
<dbReference type="GO" id="GO:0019290">
    <property type="term" value="P:siderophore biosynthetic process"/>
    <property type="evidence" value="ECO:0007669"/>
    <property type="project" value="InterPro"/>
</dbReference>
<reference evidence="3 4" key="1">
    <citation type="submission" date="2014-09" db="EMBL/GenBank/DDBJ databases">
        <authorList>
            <person name="Magalhaes I.L.F."/>
            <person name="Oliveira U."/>
            <person name="Santos F.R."/>
            <person name="Vidigal T.H.D.A."/>
            <person name="Brescovit A.D."/>
            <person name="Santos A.J."/>
        </authorList>
    </citation>
    <scope>NUCLEOTIDE SEQUENCE [LARGE SCALE GENOMIC DNA]</scope>
</reference>
<proteinExistence type="inferred from homology"/>
<dbReference type="SMART" id="SM01006">
    <property type="entry name" value="AlcB"/>
    <property type="match status" value="1"/>
</dbReference>
<dbReference type="EMBL" id="CCYA01000238">
    <property type="protein sequence ID" value="CEH13991.1"/>
    <property type="molecule type" value="Genomic_DNA"/>
</dbReference>
<dbReference type="SUPFAM" id="SSF55729">
    <property type="entry name" value="Acyl-CoA N-acyltransferases (Nat)"/>
    <property type="match status" value="1"/>
</dbReference>
<dbReference type="Proteomes" id="UP000054845">
    <property type="component" value="Unassembled WGS sequence"/>
</dbReference>
<dbReference type="InterPro" id="IPR016181">
    <property type="entry name" value="Acyl_CoA_acyltransferase"/>
</dbReference>